<dbReference type="InterPro" id="IPR013087">
    <property type="entry name" value="Znf_C2H2_type"/>
</dbReference>
<dbReference type="SMART" id="SM00355">
    <property type="entry name" value="ZnF_C2H2"/>
    <property type="match status" value="2"/>
</dbReference>
<feature type="domain" description="C2H2-type" evidence="2">
    <location>
        <begin position="326"/>
        <end position="348"/>
    </location>
</feature>
<feature type="domain" description="C2H2-type" evidence="2">
    <location>
        <begin position="300"/>
        <end position="325"/>
    </location>
</feature>
<dbReference type="AlphaFoldDB" id="A0A2M4CQS3"/>
<evidence type="ECO:0000259" key="2">
    <source>
        <dbReference type="PROSITE" id="PS50157"/>
    </source>
</evidence>
<dbReference type="Pfam" id="PF00096">
    <property type="entry name" value="zf-C2H2"/>
    <property type="match status" value="1"/>
</dbReference>
<accession>A0A2M4CQS3</accession>
<dbReference type="PROSITE" id="PS50157">
    <property type="entry name" value="ZINC_FINGER_C2H2_2"/>
    <property type="match status" value="2"/>
</dbReference>
<dbReference type="Gene3D" id="3.30.160.60">
    <property type="entry name" value="Classic Zinc Finger"/>
    <property type="match status" value="1"/>
</dbReference>
<organism evidence="3">
    <name type="scientific">Anopheles darlingi</name>
    <name type="common">Mosquito</name>
    <dbReference type="NCBI Taxonomy" id="43151"/>
    <lineage>
        <taxon>Eukaryota</taxon>
        <taxon>Metazoa</taxon>
        <taxon>Ecdysozoa</taxon>
        <taxon>Arthropoda</taxon>
        <taxon>Hexapoda</taxon>
        <taxon>Insecta</taxon>
        <taxon>Pterygota</taxon>
        <taxon>Neoptera</taxon>
        <taxon>Endopterygota</taxon>
        <taxon>Diptera</taxon>
        <taxon>Nematocera</taxon>
        <taxon>Culicoidea</taxon>
        <taxon>Culicidae</taxon>
        <taxon>Anophelinae</taxon>
        <taxon>Anopheles</taxon>
    </lineage>
</organism>
<sequence>MEGMASFDYDQYFSEETFIIDDFGEICEDIVRITGAGSQFFYKDFDSELGHPDSTTPPGSYTAARCFEKELPSLFSEMEYLTEVLPEPDTTYRKSVPLVVNPVEFSCKRPAPLQQDASGSALVEPSTAQLSNTCVDDSACQGHNAEERSTNTDREQLSGMTAPTEYQRILNNYIQKGRRKLEASSYSKMKATSLTKEKSFCRSTSTIGIPTTPTSHLLNGSSEACHSASSATAMVNPLSVLPDSASQPLARCSSTTANGADQCISATMTAAYLKPQGLPKGRTGVTNRTAAILPKATRTYRCQDCSCTFPSSEHLRRHTCIITLHYQCQLCLREFKKRKTLEHHMKSHDKVFSTDDDLRK</sequence>
<dbReference type="VEuPathDB" id="VectorBase:ADAR2_005622"/>
<protein>
    <recommendedName>
        <fullName evidence="2">C2H2-type domain-containing protein</fullName>
    </recommendedName>
</protein>
<evidence type="ECO:0000313" key="3">
    <source>
        <dbReference type="EMBL" id="MBW67682.1"/>
    </source>
</evidence>
<keyword evidence="1" id="KW-0479">Metal-binding</keyword>
<keyword evidence="1" id="KW-0863">Zinc-finger</keyword>
<reference evidence="3" key="1">
    <citation type="submission" date="2018-01" db="EMBL/GenBank/DDBJ databases">
        <title>An insight into the sialome of Amazonian anophelines.</title>
        <authorList>
            <person name="Ribeiro J.M."/>
            <person name="Scarpassa V."/>
            <person name="Calvo E."/>
        </authorList>
    </citation>
    <scope>NUCLEOTIDE SEQUENCE</scope>
</reference>
<name>A0A2M4CQS3_ANODA</name>
<keyword evidence="1" id="KW-0862">Zinc</keyword>
<dbReference type="PROSITE" id="PS00028">
    <property type="entry name" value="ZINC_FINGER_C2H2_1"/>
    <property type="match status" value="1"/>
</dbReference>
<evidence type="ECO:0000256" key="1">
    <source>
        <dbReference type="PROSITE-ProRule" id="PRU00042"/>
    </source>
</evidence>
<dbReference type="GO" id="GO:0008270">
    <property type="term" value="F:zinc ion binding"/>
    <property type="evidence" value="ECO:0007669"/>
    <property type="project" value="UniProtKB-KW"/>
</dbReference>
<dbReference type="EMBL" id="GGFL01003504">
    <property type="protein sequence ID" value="MBW67682.1"/>
    <property type="molecule type" value="Transcribed_RNA"/>
</dbReference>
<proteinExistence type="predicted"/>